<evidence type="ECO:0000256" key="5">
    <source>
        <dbReference type="ARBA" id="ARBA00022840"/>
    </source>
</evidence>
<dbReference type="EMBL" id="HBGT01012203">
    <property type="protein sequence ID" value="CAD9407695.1"/>
    <property type="molecule type" value="Transcribed_RNA"/>
</dbReference>
<reference evidence="10" key="1">
    <citation type="submission" date="2021-01" db="EMBL/GenBank/DDBJ databases">
        <authorList>
            <person name="Corre E."/>
            <person name="Pelletier E."/>
            <person name="Niang G."/>
            <person name="Scheremetjew M."/>
            <person name="Finn R."/>
            <person name="Kale V."/>
            <person name="Holt S."/>
            <person name="Cochrane G."/>
            <person name="Meng A."/>
            <person name="Brown T."/>
            <person name="Cohen L."/>
        </authorList>
    </citation>
    <scope>NUCLEOTIDE SEQUENCE</scope>
    <source>
        <strain evidence="10">RCC1693</strain>
    </source>
</reference>
<dbReference type="GO" id="GO:0016887">
    <property type="term" value="F:ATP hydrolysis activity"/>
    <property type="evidence" value="ECO:0007669"/>
    <property type="project" value="InterPro"/>
</dbReference>
<dbReference type="InterPro" id="IPR043926">
    <property type="entry name" value="ABCG_dom"/>
</dbReference>
<evidence type="ECO:0000313" key="10">
    <source>
        <dbReference type="EMBL" id="CAD9407695.1"/>
    </source>
</evidence>
<evidence type="ECO:0000256" key="7">
    <source>
        <dbReference type="ARBA" id="ARBA00023136"/>
    </source>
</evidence>
<feature type="transmembrane region" description="Helical" evidence="8">
    <location>
        <begin position="603"/>
        <end position="621"/>
    </location>
</feature>
<dbReference type="Gene3D" id="3.40.50.300">
    <property type="entry name" value="P-loop containing nucleotide triphosphate hydrolases"/>
    <property type="match status" value="1"/>
</dbReference>
<dbReference type="InterPro" id="IPR050352">
    <property type="entry name" value="ABCG_transporters"/>
</dbReference>
<keyword evidence="7 8" id="KW-0472">Membrane</keyword>
<sequence>MDDKAGLSARLLSADAASDVERGAKGLAEDDEVGICLSWANLNAFVPDSASKEKNATKKCLDGAFGHVRPGEMLALMGPSGSGKTTLLSILSSRPQLGKNGKWAGDIRLNGTKPWPKWQRDLGLVLQKDIFLNTLSVREELEFASQLRLPHHWSAEAKQARVTEVIERLGLKDVLDTKIGSAVERGLSGGELKRLNIAVELLNDPKLLLLDEPLTGLDSSRAFGVLSTLKDRAVVSKRAVALSIHQPSSKLYALFDRLLILAPGGKVCFFGGADEAPDFFARASLPIPDMWNPPDHYIEAVSEKASVALLLEAMRSDPVTNAIGSVGVSVGGGVGSVNGLGADTLAPSLASPSVSKTMAPLSYQVGILIRRGFKNSSDVLSKKLEWFLVLALGLVWGGLWFGVATPSNRGKHAADVVSVIFFIAAQWSWGPAFDVLGAFPQERDVLAKERASEVYSIESYYISKCLCELPVQMVMPAVFLLLLWPMVGLPFSILPAIYGITIINAWVSASISTMLMCLIFDGDLVMKVLIVVFVYCMSAGGFFINMAEQPAYIGWARYTSYWYYSLGLYTSVAITPFDDDDQHRMSGALDSYSFSDWSDATNLLILVTYGVVCRVLAYVFLKFSSKIKFS</sequence>
<dbReference type="InterPro" id="IPR013525">
    <property type="entry name" value="ABC2_TM"/>
</dbReference>
<comment type="subcellular location">
    <subcellularLocation>
        <location evidence="1">Membrane</location>
        <topology evidence="1">Multi-pass membrane protein</topology>
    </subcellularLocation>
</comment>
<dbReference type="InterPro" id="IPR027417">
    <property type="entry name" value="P-loop_NTPase"/>
</dbReference>
<evidence type="ECO:0000256" key="1">
    <source>
        <dbReference type="ARBA" id="ARBA00004141"/>
    </source>
</evidence>
<evidence type="ECO:0000256" key="6">
    <source>
        <dbReference type="ARBA" id="ARBA00022989"/>
    </source>
</evidence>
<dbReference type="InterPro" id="IPR003593">
    <property type="entry name" value="AAA+_ATPase"/>
</dbReference>
<dbReference type="InterPro" id="IPR003439">
    <property type="entry name" value="ABC_transporter-like_ATP-bd"/>
</dbReference>
<protein>
    <recommendedName>
        <fullName evidence="9">ABC transporter domain-containing protein</fullName>
    </recommendedName>
</protein>
<feature type="domain" description="ABC transporter" evidence="9">
    <location>
        <begin position="45"/>
        <end position="289"/>
    </location>
</feature>
<dbReference type="Pfam" id="PF19055">
    <property type="entry name" value="ABC2_membrane_7"/>
    <property type="match status" value="1"/>
</dbReference>
<dbReference type="PANTHER" id="PTHR48041:SF63">
    <property type="entry name" value="EARLY GENE AT 23, ISOFORM C"/>
    <property type="match status" value="1"/>
</dbReference>
<dbReference type="GO" id="GO:0005524">
    <property type="term" value="F:ATP binding"/>
    <property type="evidence" value="ECO:0007669"/>
    <property type="project" value="UniProtKB-KW"/>
</dbReference>
<evidence type="ECO:0000259" key="9">
    <source>
        <dbReference type="PROSITE" id="PS50893"/>
    </source>
</evidence>
<accession>A0A7S2BV49</accession>
<feature type="transmembrane region" description="Helical" evidence="8">
    <location>
        <begin position="524"/>
        <end position="544"/>
    </location>
</feature>
<dbReference type="InterPro" id="IPR017871">
    <property type="entry name" value="ABC_transporter-like_CS"/>
</dbReference>
<evidence type="ECO:0000256" key="3">
    <source>
        <dbReference type="ARBA" id="ARBA00022692"/>
    </source>
</evidence>
<keyword evidence="5" id="KW-0067">ATP-binding</keyword>
<keyword evidence="2" id="KW-0813">Transport</keyword>
<dbReference type="GO" id="GO:0140359">
    <property type="term" value="F:ABC-type transporter activity"/>
    <property type="evidence" value="ECO:0007669"/>
    <property type="project" value="InterPro"/>
</dbReference>
<dbReference type="Pfam" id="PF01061">
    <property type="entry name" value="ABC2_membrane"/>
    <property type="match status" value="1"/>
</dbReference>
<keyword evidence="3 8" id="KW-0812">Transmembrane</keyword>
<dbReference type="PANTHER" id="PTHR48041">
    <property type="entry name" value="ABC TRANSPORTER G FAMILY MEMBER 28"/>
    <property type="match status" value="1"/>
</dbReference>
<evidence type="ECO:0000256" key="4">
    <source>
        <dbReference type="ARBA" id="ARBA00022741"/>
    </source>
</evidence>
<dbReference type="AlphaFoldDB" id="A0A7S2BV49"/>
<dbReference type="PROSITE" id="PS00211">
    <property type="entry name" value="ABC_TRANSPORTER_1"/>
    <property type="match status" value="1"/>
</dbReference>
<feature type="transmembrane region" description="Helical" evidence="8">
    <location>
        <begin position="416"/>
        <end position="439"/>
    </location>
</feature>
<feature type="transmembrane region" description="Helical" evidence="8">
    <location>
        <begin position="460"/>
        <end position="484"/>
    </location>
</feature>
<gene>
    <name evidence="10" type="ORF">FPAR1323_LOCUS6599</name>
</gene>
<dbReference type="SMART" id="SM00382">
    <property type="entry name" value="AAA"/>
    <property type="match status" value="1"/>
</dbReference>
<name>A0A7S2BV49_9STRA</name>
<evidence type="ECO:0000256" key="8">
    <source>
        <dbReference type="SAM" id="Phobius"/>
    </source>
</evidence>
<feature type="transmembrane region" description="Helical" evidence="8">
    <location>
        <begin position="384"/>
        <end position="404"/>
    </location>
</feature>
<organism evidence="10">
    <name type="scientific">Florenciella parvula</name>
    <dbReference type="NCBI Taxonomy" id="236787"/>
    <lineage>
        <taxon>Eukaryota</taxon>
        <taxon>Sar</taxon>
        <taxon>Stramenopiles</taxon>
        <taxon>Ochrophyta</taxon>
        <taxon>Dictyochophyceae</taxon>
        <taxon>Florenciellales</taxon>
        <taxon>Florenciella</taxon>
    </lineage>
</organism>
<keyword evidence="6 8" id="KW-1133">Transmembrane helix</keyword>
<feature type="transmembrane region" description="Helical" evidence="8">
    <location>
        <begin position="496"/>
        <end position="517"/>
    </location>
</feature>
<proteinExistence type="predicted"/>
<dbReference type="GO" id="GO:0005886">
    <property type="term" value="C:plasma membrane"/>
    <property type="evidence" value="ECO:0007669"/>
    <property type="project" value="TreeGrafter"/>
</dbReference>
<dbReference type="Pfam" id="PF00005">
    <property type="entry name" value="ABC_tran"/>
    <property type="match status" value="1"/>
</dbReference>
<dbReference type="PROSITE" id="PS50893">
    <property type="entry name" value="ABC_TRANSPORTER_2"/>
    <property type="match status" value="1"/>
</dbReference>
<keyword evidence="4" id="KW-0547">Nucleotide-binding</keyword>
<evidence type="ECO:0000256" key="2">
    <source>
        <dbReference type="ARBA" id="ARBA00022448"/>
    </source>
</evidence>
<dbReference type="SUPFAM" id="SSF52540">
    <property type="entry name" value="P-loop containing nucleoside triphosphate hydrolases"/>
    <property type="match status" value="1"/>
</dbReference>